<keyword evidence="1" id="KW-1133">Transmembrane helix</keyword>
<dbReference type="RefSeq" id="WP_160896703.1">
    <property type="nucleotide sequence ID" value="NZ_WUMU01000031.1"/>
</dbReference>
<protein>
    <recommendedName>
        <fullName evidence="4">DUF1232 domain-containing protein</fullName>
    </recommendedName>
</protein>
<name>A0A6L7G9D2_9RHOB</name>
<accession>A0A6L7G9D2</accession>
<evidence type="ECO:0000313" key="3">
    <source>
        <dbReference type="Proteomes" id="UP000477911"/>
    </source>
</evidence>
<evidence type="ECO:0008006" key="4">
    <source>
        <dbReference type="Google" id="ProtNLM"/>
    </source>
</evidence>
<evidence type="ECO:0000313" key="2">
    <source>
        <dbReference type="EMBL" id="MXN20579.1"/>
    </source>
</evidence>
<keyword evidence="3" id="KW-1185">Reference proteome</keyword>
<proteinExistence type="predicted"/>
<feature type="transmembrane region" description="Helical" evidence="1">
    <location>
        <begin position="37"/>
        <end position="56"/>
    </location>
</feature>
<comment type="caution">
    <text evidence="2">The sequence shown here is derived from an EMBL/GenBank/DDBJ whole genome shotgun (WGS) entry which is preliminary data.</text>
</comment>
<dbReference type="EMBL" id="WUMU01000031">
    <property type="protein sequence ID" value="MXN20579.1"/>
    <property type="molecule type" value="Genomic_DNA"/>
</dbReference>
<sequence length="63" mass="6523">MSLVLARILLRYLAGAMVSYGLLAPEVGSSLAQDPDLIVLAGAVLASATEGLYAFARRAGWAT</sequence>
<dbReference type="Proteomes" id="UP000477911">
    <property type="component" value="Unassembled WGS sequence"/>
</dbReference>
<reference evidence="2 3" key="1">
    <citation type="submission" date="2019-12" db="EMBL/GenBank/DDBJ databases">
        <authorList>
            <person name="Li M."/>
        </authorList>
    </citation>
    <scope>NUCLEOTIDE SEQUENCE [LARGE SCALE GENOMIC DNA]</scope>
    <source>
        <strain evidence="2 3">GBMRC 2024</strain>
    </source>
</reference>
<evidence type="ECO:0000256" key="1">
    <source>
        <dbReference type="SAM" id="Phobius"/>
    </source>
</evidence>
<organism evidence="2 3">
    <name type="scientific">Pseudooceanicola albus</name>
    <dbReference type="NCBI Taxonomy" id="2692189"/>
    <lineage>
        <taxon>Bacteria</taxon>
        <taxon>Pseudomonadati</taxon>
        <taxon>Pseudomonadota</taxon>
        <taxon>Alphaproteobacteria</taxon>
        <taxon>Rhodobacterales</taxon>
        <taxon>Paracoccaceae</taxon>
        <taxon>Pseudooceanicola</taxon>
    </lineage>
</organism>
<gene>
    <name evidence="2" type="ORF">GR170_22340</name>
</gene>
<keyword evidence="1" id="KW-0472">Membrane</keyword>
<keyword evidence="1" id="KW-0812">Transmembrane</keyword>
<dbReference type="AlphaFoldDB" id="A0A6L7G9D2"/>